<accession>A0A382RER4</accession>
<dbReference type="AlphaFoldDB" id="A0A382RER4"/>
<evidence type="ECO:0000313" key="2">
    <source>
        <dbReference type="EMBL" id="SVC95655.1"/>
    </source>
</evidence>
<feature type="non-terminal residue" evidence="2">
    <location>
        <position position="142"/>
    </location>
</feature>
<dbReference type="InterPro" id="IPR002575">
    <property type="entry name" value="Aminoglycoside_PTrfase"/>
</dbReference>
<organism evidence="2">
    <name type="scientific">marine metagenome</name>
    <dbReference type="NCBI Taxonomy" id="408172"/>
    <lineage>
        <taxon>unclassified sequences</taxon>
        <taxon>metagenomes</taxon>
        <taxon>ecological metagenomes</taxon>
    </lineage>
</organism>
<dbReference type="EMBL" id="UINC01120885">
    <property type="protein sequence ID" value="SVC95655.1"/>
    <property type="molecule type" value="Genomic_DNA"/>
</dbReference>
<dbReference type="Gene3D" id="1.10.510.10">
    <property type="entry name" value="Transferase(Phosphotransferase) domain 1"/>
    <property type="match status" value="1"/>
</dbReference>
<evidence type="ECO:0000259" key="1">
    <source>
        <dbReference type="Pfam" id="PF01636"/>
    </source>
</evidence>
<dbReference type="SUPFAM" id="SSF56112">
    <property type="entry name" value="Protein kinase-like (PK-like)"/>
    <property type="match status" value="1"/>
</dbReference>
<gene>
    <name evidence="2" type="ORF">METZ01_LOCUS348509</name>
</gene>
<feature type="domain" description="Aminoglycoside phosphotransferase" evidence="1">
    <location>
        <begin position="61"/>
        <end position="136"/>
    </location>
</feature>
<proteinExistence type="predicted"/>
<name>A0A382RER4_9ZZZZ</name>
<dbReference type="Pfam" id="PF01636">
    <property type="entry name" value="APH"/>
    <property type="match status" value="1"/>
</dbReference>
<protein>
    <recommendedName>
        <fullName evidence="1">Aminoglycoside phosphotransferase domain-containing protein</fullName>
    </recommendedName>
</protein>
<sequence length="142" mass="16770">MHLNNRRLSTLEMKGRIHFRENNSDLFYKVYKKDHLLDESGSIENRIRQIHKLSSAMAFMPKTSFSYEGDFLVMQQKLLIREKEFEQIDPSQKVPLIQQFARSLDKLCQDRFVHGDINRKNIIYSGGRLCLIDLEPSLLQVK</sequence>
<dbReference type="InterPro" id="IPR011009">
    <property type="entry name" value="Kinase-like_dom_sf"/>
</dbReference>
<reference evidence="2" key="1">
    <citation type="submission" date="2018-05" db="EMBL/GenBank/DDBJ databases">
        <authorList>
            <person name="Lanie J.A."/>
            <person name="Ng W.-L."/>
            <person name="Kazmierczak K.M."/>
            <person name="Andrzejewski T.M."/>
            <person name="Davidsen T.M."/>
            <person name="Wayne K.J."/>
            <person name="Tettelin H."/>
            <person name="Glass J.I."/>
            <person name="Rusch D."/>
            <person name="Podicherti R."/>
            <person name="Tsui H.-C.T."/>
            <person name="Winkler M.E."/>
        </authorList>
    </citation>
    <scope>NUCLEOTIDE SEQUENCE</scope>
</reference>